<gene>
    <name evidence="1" type="ORF">AB664_39355</name>
</gene>
<sequence>MATIKEAQHNNFLFSHIKGDRYSTFKANGSQSFAYIVTQGASLRSVLEAANIIFKPYQCIQALSEAKLFRLSSHKEPEDLPPLPVIR</sequence>
<name>A0A656Z4H4_BRUAN</name>
<dbReference type="AlphaFoldDB" id="A0A656Z4H4"/>
<evidence type="ECO:0000313" key="1">
    <source>
        <dbReference type="EMBL" id="KYB45514.1"/>
    </source>
</evidence>
<dbReference type="EMBL" id="LUAY01004400">
    <property type="protein sequence ID" value="KYB45514.1"/>
    <property type="molecule type" value="Genomic_DNA"/>
</dbReference>
<protein>
    <submittedName>
        <fullName evidence="1">Uncharacterized protein</fullName>
    </submittedName>
</protein>
<comment type="caution">
    <text evidence="1">The sequence shown here is derived from an EMBL/GenBank/DDBJ whole genome shotgun (WGS) entry which is preliminary data.</text>
</comment>
<reference evidence="1" key="1">
    <citation type="submission" date="2016-02" db="EMBL/GenBank/DDBJ databases">
        <title>Genomic sequences of Ochrobactrum anthropi.</title>
        <authorList>
            <person name="Chudasama K.S."/>
            <person name="Thaker V.S."/>
        </authorList>
    </citation>
    <scope>NUCLEOTIDE SEQUENCE [LARGE SCALE GENOMIC DNA]</scope>
    <source>
        <strain evidence="1">SUBG007</strain>
    </source>
</reference>
<accession>A0A656Z4H4</accession>
<organism evidence="1">
    <name type="scientific">Brucella anthropi</name>
    <name type="common">Ochrobactrum anthropi</name>
    <dbReference type="NCBI Taxonomy" id="529"/>
    <lineage>
        <taxon>Bacteria</taxon>
        <taxon>Pseudomonadati</taxon>
        <taxon>Pseudomonadota</taxon>
        <taxon>Alphaproteobacteria</taxon>
        <taxon>Hyphomicrobiales</taxon>
        <taxon>Brucellaceae</taxon>
        <taxon>Brucella/Ochrobactrum group</taxon>
        <taxon>Brucella</taxon>
    </lineage>
</organism>
<proteinExistence type="predicted"/>